<accession>A0A8J6PQ53</accession>
<dbReference type="InterPro" id="IPR001647">
    <property type="entry name" value="HTH_TetR"/>
</dbReference>
<dbReference type="Proteomes" id="UP000621516">
    <property type="component" value="Unassembled WGS sequence"/>
</dbReference>
<keyword evidence="4" id="KW-1185">Reference proteome</keyword>
<dbReference type="InterPro" id="IPR009057">
    <property type="entry name" value="Homeodomain-like_sf"/>
</dbReference>
<dbReference type="SUPFAM" id="SSF46689">
    <property type="entry name" value="Homeodomain-like"/>
    <property type="match status" value="1"/>
</dbReference>
<dbReference type="AlphaFoldDB" id="A0A8J6PQ53"/>
<evidence type="ECO:0000313" key="3">
    <source>
        <dbReference type="EMBL" id="MBD0822502.1"/>
    </source>
</evidence>
<keyword evidence="1" id="KW-0238">DNA-binding</keyword>
<dbReference type="RefSeq" id="WP_188221824.1">
    <property type="nucleotide sequence ID" value="NZ_JACVXD010000001.1"/>
</dbReference>
<proteinExistence type="predicted"/>
<organism evidence="3 4">
    <name type="scientific">Aestuariibaculum marinum</name>
    <dbReference type="NCBI Taxonomy" id="2683592"/>
    <lineage>
        <taxon>Bacteria</taxon>
        <taxon>Pseudomonadati</taxon>
        <taxon>Bacteroidota</taxon>
        <taxon>Flavobacteriia</taxon>
        <taxon>Flavobacteriales</taxon>
        <taxon>Flavobacteriaceae</taxon>
    </lineage>
</organism>
<dbReference type="EMBL" id="JACVXD010000001">
    <property type="protein sequence ID" value="MBD0822502.1"/>
    <property type="molecule type" value="Genomic_DNA"/>
</dbReference>
<evidence type="ECO:0000313" key="4">
    <source>
        <dbReference type="Proteomes" id="UP000621516"/>
    </source>
</evidence>
<comment type="caution">
    <text evidence="3">The sequence shown here is derived from an EMBL/GenBank/DDBJ whole genome shotgun (WGS) entry which is preliminary data.</text>
</comment>
<gene>
    <name evidence="3" type="ORF">ICJ85_00565</name>
</gene>
<dbReference type="Pfam" id="PF00440">
    <property type="entry name" value="TetR_N"/>
    <property type="match status" value="1"/>
</dbReference>
<reference evidence="3 4" key="1">
    <citation type="journal article" date="2018" name="J. Microbiol.">
        <title>Aestuariibaculum marinum sp. nov., a marine bacterium isolated from seawater in South Korea.</title>
        <authorList>
            <person name="Choi J."/>
            <person name="Lee D."/>
            <person name="Jang J.H."/>
            <person name="Cha S."/>
            <person name="Seo T."/>
        </authorList>
    </citation>
    <scope>NUCLEOTIDE SEQUENCE [LARGE SCALE GENOMIC DNA]</scope>
    <source>
        <strain evidence="3 4">IP7</strain>
    </source>
</reference>
<dbReference type="GO" id="GO:0003677">
    <property type="term" value="F:DNA binding"/>
    <property type="evidence" value="ECO:0007669"/>
    <property type="project" value="UniProtKB-KW"/>
</dbReference>
<evidence type="ECO:0000256" key="1">
    <source>
        <dbReference type="ARBA" id="ARBA00023125"/>
    </source>
</evidence>
<evidence type="ECO:0000259" key="2">
    <source>
        <dbReference type="Pfam" id="PF00440"/>
    </source>
</evidence>
<sequence>MINLLQSFKIEVPKGIFIKDPETSDLGKRIIKHSILLIDELGFEQFTFKKLGQAINSNESSIYRYFESKHHLLMYLTSWYWVWIEYQLVLETFALKNTEEKLKSAIKVLTRTTEEDSNFEHINEVILNKIIISENAKAYLTCDVDTENEEGFFKPFKRVVTRFSEIILEFSKTYKHPLSLASSTIEGALHQHFFQQHIKTITNCNEYHSVTEFYTNLILNTLKHEE</sequence>
<protein>
    <submittedName>
        <fullName evidence="3">TetR/AcrR family transcriptional regulator</fullName>
    </submittedName>
</protein>
<feature type="domain" description="HTH tetR-type" evidence="2">
    <location>
        <begin position="36"/>
        <end position="73"/>
    </location>
</feature>
<name>A0A8J6PQ53_9FLAO</name>
<dbReference type="Gene3D" id="1.10.357.10">
    <property type="entry name" value="Tetracycline Repressor, domain 2"/>
    <property type="match status" value="1"/>
</dbReference>